<evidence type="ECO:0000256" key="6">
    <source>
        <dbReference type="HAMAP-Rule" id="MF_00031"/>
    </source>
</evidence>
<dbReference type="GO" id="GO:0000400">
    <property type="term" value="F:four-way junction DNA binding"/>
    <property type="evidence" value="ECO:0007669"/>
    <property type="project" value="UniProtKB-UniRule"/>
</dbReference>
<dbReference type="AlphaFoldDB" id="A0A7V3RDR1"/>
<dbReference type="Gene3D" id="2.40.50.140">
    <property type="entry name" value="Nucleic acid-binding proteins"/>
    <property type="match status" value="1"/>
</dbReference>
<dbReference type="SMART" id="SM00278">
    <property type="entry name" value="HhH1"/>
    <property type="match status" value="2"/>
</dbReference>
<feature type="region of interest" description="Domain I" evidence="6">
    <location>
        <begin position="1"/>
        <end position="64"/>
    </location>
</feature>
<reference evidence="8" key="1">
    <citation type="journal article" date="2020" name="mSystems">
        <title>Genome- and Community-Level Interaction Insights into Carbon Utilization and Element Cycling Functions of Hydrothermarchaeota in Hydrothermal Sediment.</title>
        <authorList>
            <person name="Zhou Z."/>
            <person name="Liu Y."/>
            <person name="Xu W."/>
            <person name="Pan J."/>
            <person name="Luo Z.H."/>
            <person name="Li M."/>
        </authorList>
    </citation>
    <scope>NUCLEOTIDE SEQUENCE [LARGE SCALE GENOMIC DNA]</scope>
    <source>
        <strain evidence="8">SpSt-966</strain>
    </source>
</reference>
<dbReference type="InterPro" id="IPR003583">
    <property type="entry name" value="Hlx-hairpin-Hlx_DNA-bd_motif"/>
</dbReference>
<dbReference type="NCBIfam" id="TIGR00084">
    <property type="entry name" value="ruvA"/>
    <property type="match status" value="1"/>
</dbReference>
<dbReference type="Pfam" id="PF14520">
    <property type="entry name" value="HHH_5"/>
    <property type="match status" value="1"/>
</dbReference>
<dbReference type="GO" id="GO:0005524">
    <property type="term" value="F:ATP binding"/>
    <property type="evidence" value="ECO:0007669"/>
    <property type="project" value="InterPro"/>
</dbReference>
<sequence>MIWALRGSIFRKNQNSIILNVHDVMYEIRVSSKEISQITEEEDIVIFIRENVREGEPTELIGFLTEDGQLLYDALTGVNGIGPRNALKMMDFVDLNTLAMAIETKDTHLLSTLPGIGPKMADRMVVELSGKIKPSERSNSKFGEAVETLIALGFARQEAFEAVRRATESGAENFEDVVKAALSSIRKG</sequence>
<dbReference type="HAMAP" id="MF_00031">
    <property type="entry name" value="DNA_HJ_migration_RuvA"/>
    <property type="match status" value="1"/>
</dbReference>
<dbReference type="GO" id="GO:0006281">
    <property type="term" value="P:DNA repair"/>
    <property type="evidence" value="ECO:0007669"/>
    <property type="project" value="UniProtKB-UniRule"/>
</dbReference>
<dbReference type="CDD" id="cd14332">
    <property type="entry name" value="UBA_RuvA_C"/>
    <property type="match status" value="1"/>
</dbReference>
<organism evidence="8">
    <name type="scientific">Mesoaciditoga lauensis</name>
    <dbReference type="NCBI Taxonomy" id="1495039"/>
    <lineage>
        <taxon>Bacteria</taxon>
        <taxon>Thermotogati</taxon>
        <taxon>Thermotogota</taxon>
        <taxon>Thermotogae</taxon>
        <taxon>Mesoaciditogales</taxon>
        <taxon>Mesoaciditogaceae</taxon>
        <taxon>Mesoaciditoga</taxon>
    </lineage>
</organism>
<dbReference type="SUPFAM" id="SSF47781">
    <property type="entry name" value="RuvA domain 2-like"/>
    <property type="match status" value="1"/>
</dbReference>
<dbReference type="Pfam" id="PF01330">
    <property type="entry name" value="RuvA_N"/>
    <property type="match status" value="1"/>
</dbReference>
<comment type="function">
    <text evidence="6">The RuvA-RuvB-RuvC complex processes Holliday junction (HJ) DNA during genetic recombination and DNA repair, while the RuvA-RuvB complex plays an important role in the rescue of blocked DNA replication forks via replication fork reversal (RFR). RuvA specifically binds to HJ cruciform DNA, conferring on it an open structure. The RuvB hexamer acts as an ATP-dependent pump, pulling dsDNA into and through the RuvAB complex. HJ branch migration allows RuvC to scan DNA until it finds its consensus sequence, where it cleaves and resolves the cruciform DNA.</text>
</comment>
<dbReference type="SUPFAM" id="SSF50249">
    <property type="entry name" value="Nucleic acid-binding proteins"/>
    <property type="match status" value="1"/>
</dbReference>
<dbReference type="InterPro" id="IPR010994">
    <property type="entry name" value="RuvA_2-like"/>
</dbReference>
<dbReference type="Gene3D" id="1.10.150.20">
    <property type="entry name" value="5' to 3' exonuclease, C-terminal subdomain"/>
    <property type="match status" value="1"/>
</dbReference>
<comment type="subcellular location">
    <subcellularLocation>
        <location evidence="6">Cytoplasm</location>
    </subcellularLocation>
</comment>
<keyword evidence="1 6" id="KW-0963">Cytoplasm</keyword>
<comment type="caution">
    <text evidence="8">The sequence shown here is derived from an EMBL/GenBank/DDBJ whole genome shotgun (WGS) entry which is preliminary data.</text>
</comment>
<dbReference type="GO" id="GO:0005737">
    <property type="term" value="C:cytoplasm"/>
    <property type="evidence" value="ECO:0007669"/>
    <property type="project" value="UniProtKB-SubCell"/>
</dbReference>
<evidence type="ECO:0000256" key="3">
    <source>
        <dbReference type="ARBA" id="ARBA00023125"/>
    </source>
</evidence>
<accession>A0A7V3RDR1</accession>
<dbReference type="GO" id="GO:0006310">
    <property type="term" value="P:DNA recombination"/>
    <property type="evidence" value="ECO:0007669"/>
    <property type="project" value="UniProtKB-UniRule"/>
</dbReference>
<dbReference type="Pfam" id="PF07499">
    <property type="entry name" value="RuvA_C"/>
    <property type="match status" value="1"/>
</dbReference>
<evidence type="ECO:0000256" key="5">
    <source>
        <dbReference type="ARBA" id="ARBA00023204"/>
    </source>
</evidence>
<keyword evidence="5 6" id="KW-0234">DNA repair</keyword>
<evidence type="ECO:0000256" key="4">
    <source>
        <dbReference type="ARBA" id="ARBA00023172"/>
    </source>
</evidence>
<evidence type="ECO:0000256" key="2">
    <source>
        <dbReference type="ARBA" id="ARBA00022763"/>
    </source>
</evidence>
<dbReference type="InterPro" id="IPR012340">
    <property type="entry name" value="NA-bd_OB-fold"/>
</dbReference>
<comment type="subunit">
    <text evidence="6">Homotetramer. Forms an RuvA(8)-RuvB(12)-Holliday junction (HJ) complex. HJ DNA is sandwiched between 2 RuvA tetramers; dsDNA enters through RuvA and exits via RuvB. An RuvB hexamer assembles on each DNA strand where it exits the tetramer. Each RuvB hexamer is contacted by two RuvA subunits (via domain III) on 2 adjacent RuvB subunits; this complex drives branch migration. In the full resolvosome a probable DNA-RuvA(4)-RuvB(12)-RuvC(2) complex forms which resolves the HJ.</text>
</comment>
<proteinExistence type="inferred from homology"/>
<feature type="domain" description="Helix-hairpin-helix DNA-binding motif class 1" evidence="7">
    <location>
        <begin position="108"/>
        <end position="127"/>
    </location>
</feature>
<evidence type="ECO:0000313" key="8">
    <source>
        <dbReference type="EMBL" id="HGE74729.1"/>
    </source>
</evidence>
<dbReference type="InterPro" id="IPR011114">
    <property type="entry name" value="RuvA_C"/>
</dbReference>
<dbReference type="SUPFAM" id="SSF46929">
    <property type="entry name" value="DNA helicase RuvA subunit, C-terminal domain"/>
    <property type="match status" value="1"/>
</dbReference>
<keyword evidence="8" id="KW-0378">Hydrolase</keyword>
<dbReference type="InterPro" id="IPR036267">
    <property type="entry name" value="RuvA_C_sf"/>
</dbReference>
<dbReference type="GO" id="GO:0009379">
    <property type="term" value="C:Holliday junction helicase complex"/>
    <property type="evidence" value="ECO:0007669"/>
    <property type="project" value="InterPro"/>
</dbReference>
<name>A0A7V3RDR1_9BACT</name>
<feature type="region of interest" description="Domain III" evidence="6">
    <location>
        <begin position="138"/>
        <end position="188"/>
    </location>
</feature>
<dbReference type="InterPro" id="IPR000085">
    <property type="entry name" value="RuvA"/>
</dbReference>
<evidence type="ECO:0000259" key="7">
    <source>
        <dbReference type="SMART" id="SM00278"/>
    </source>
</evidence>
<dbReference type="EMBL" id="DTPE01000054">
    <property type="protein sequence ID" value="HGE74729.1"/>
    <property type="molecule type" value="Genomic_DNA"/>
</dbReference>
<comment type="caution">
    <text evidence="6">Lacks conserved residue(s) required for the propagation of feature annotation.</text>
</comment>
<comment type="similarity">
    <text evidence="6">Belongs to the RuvA family.</text>
</comment>
<evidence type="ECO:0000256" key="1">
    <source>
        <dbReference type="ARBA" id="ARBA00022490"/>
    </source>
</evidence>
<keyword evidence="3 6" id="KW-0238">DNA-binding</keyword>
<feature type="domain" description="Helix-hairpin-helix DNA-binding motif class 1" evidence="7">
    <location>
        <begin position="73"/>
        <end position="92"/>
    </location>
</feature>
<dbReference type="GO" id="GO:0009378">
    <property type="term" value="F:four-way junction helicase activity"/>
    <property type="evidence" value="ECO:0007669"/>
    <property type="project" value="InterPro"/>
</dbReference>
<dbReference type="GO" id="GO:0016787">
    <property type="term" value="F:hydrolase activity"/>
    <property type="evidence" value="ECO:0007669"/>
    <property type="project" value="UniProtKB-KW"/>
</dbReference>
<dbReference type="GO" id="GO:0048476">
    <property type="term" value="C:Holliday junction resolvase complex"/>
    <property type="evidence" value="ECO:0007669"/>
    <property type="project" value="UniProtKB-UniRule"/>
</dbReference>
<keyword evidence="4 6" id="KW-0233">DNA recombination</keyword>
<comment type="domain">
    <text evidence="6">Has three domains with a flexible linker between the domains II and III and assumes an 'L' shape. Domain III is highly mobile and contacts RuvB.</text>
</comment>
<keyword evidence="2 6" id="KW-0227">DNA damage</keyword>
<dbReference type="InterPro" id="IPR013849">
    <property type="entry name" value="DNA_helicase_Holl-junc_RuvA_I"/>
</dbReference>
<protein>
    <recommendedName>
        <fullName evidence="6">Holliday junction branch migration complex subunit RuvA</fullName>
    </recommendedName>
</protein>
<dbReference type="Gene3D" id="1.10.8.10">
    <property type="entry name" value="DNA helicase RuvA subunit, C-terminal domain"/>
    <property type="match status" value="1"/>
</dbReference>
<gene>
    <name evidence="6 8" type="primary">ruvA</name>
    <name evidence="8" type="ORF">ENX73_01205</name>
</gene>